<feature type="region of interest" description="Disordered" evidence="1">
    <location>
        <begin position="120"/>
        <end position="180"/>
    </location>
</feature>
<dbReference type="EMBL" id="QBKI01000009">
    <property type="protein sequence ID" value="PTX15087.1"/>
    <property type="molecule type" value="Genomic_DNA"/>
</dbReference>
<name>A0A2T5YEG2_9BACT</name>
<proteinExistence type="predicted"/>
<accession>A0A2T5YEG2</accession>
<dbReference type="AlphaFoldDB" id="A0A2T5YEG2"/>
<organism evidence="2 3">
    <name type="scientific">Pontibacter mucosus</name>
    <dbReference type="NCBI Taxonomy" id="1649266"/>
    <lineage>
        <taxon>Bacteria</taxon>
        <taxon>Pseudomonadati</taxon>
        <taxon>Bacteroidota</taxon>
        <taxon>Cytophagia</taxon>
        <taxon>Cytophagales</taxon>
        <taxon>Hymenobacteraceae</taxon>
        <taxon>Pontibacter</taxon>
    </lineage>
</organism>
<evidence type="ECO:0000256" key="1">
    <source>
        <dbReference type="SAM" id="MobiDB-lite"/>
    </source>
</evidence>
<feature type="compositionally biased region" description="Low complexity" evidence="1">
    <location>
        <begin position="130"/>
        <end position="146"/>
    </location>
</feature>
<evidence type="ECO:0000313" key="2">
    <source>
        <dbReference type="EMBL" id="PTX15087.1"/>
    </source>
</evidence>
<reference evidence="2 3" key="1">
    <citation type="submission" date="2018-04" db="EMBL/GenBank/DDBJ databases">
        <title>Genomic Encyclopedia of Archaeal and Bacterial Type Strains, Phase II (KMG-II): from individual species to whole genera.</title>
        <authorList>
            <person name="Goeker M."/>
        </authorList>
    </citation>
    <scope>NUCLEOTIDE SEQUENCE [LARGE SCALE GENOMIC DNA]</scope>
    <source>
        <strain evidence="2 3">DSM 100162</strain>
    </source>
</reference>
<keyword evidence="3" id="KW-1185">Reference proteome</keyword>
<feature type="compositionally biased region" description="Basic and acidic residues" evidence="1">
    <location>
        <begin position="164"/>
        <end position="178"/>
    </location>
</feature>
<evidence type="ECO:0000313" key="3">
    <source>
        <dbReference type="Proteomes" id="UP000244225"/>
    </source>
</evidence>
<comment type="caution">
    <text evidence="2">The sequence shown here is derived from an EMBL/GenBank/DDBJ whole genome shotgun (WGS) entry which is preliminary data.</text>
</comment>
<dbReference type="OrthoDB" id="1442826at2"/>
<dbReference type="Proteomes" id="UP000244225">
    <property type="component" value="Unassembled WGS sequence"/>
</dbReference>
<dbReference type="RefSeq" id="WP_108213086.1">
    <property type="nucleotide sequence ID" value="NZ_QBKI01000009.1"/>
</dbReference>
<protein>
    <submittedName>
        <fullName evidence="2">Uncharacterized protein</fullName>
    </submittedName>
</protein>
<gene>
    <name evidence="2" type="ORF">C8N40_109185</name>
</gene>
<sequence>MNYILHLNGFFGRVSGDYRLNPTHISLYMALFQQWNVHRFRNPISIAREEVMATSHIHSRVTYHKCLRELHAWGYLQYVPSFNHYRGSLVYMLSLAVEEQVQKKPAFICTGGEQELDADCRGAGRDLEPSLNSGNSLNSLNSLNGGETARAHEGGSNGEAAAGSERKEKGCAEKEKKAASAITPPTLEEVRHFFRVCGYPDLESQRFFHHYRANGWMVGRQPMQDWQAAAHKWACNMYSQQEAHVPELKGERNYAEPL</sequence>